<gene>
    <name evidence="2" type="ORF">SAMN05216439_0765</name>
</gene>
<name>A0A1H7FU04_9EURY</name>
<dbReference type="GO" id="GO:0071513">
    <property type="term" value="C:phosphopantothenoylcysteine decarboxylase complex"/>
    <property type="evidence" value="ECO:0007669"/>
    <property type="project" value="TreeGrafter"/>
</dbReference>
<evidence type="ECO:0000313" key="2">
    <source>
        <dbReference type="EMBL" id="SEK29563.1"/>
    </source>
</evidence>
<dbReference type="GO" id="GO:0010181">
    <property type="term" value="F:FMN binding"/>
    <property type="evidence" value="ECO:0007669"/>
    <property type="project" value="TreeGrafter"/>
</dbReference>
<dbReference type="PANTHER" id="PTHR14359">
    <property type="entry name" value="HOMO-OLIGOMERIC FLAVIN CONTAINING CYS DECARBOXYLASE FAMILY"/>
    <property type="match status" value="1"/>
</dbReference>
<dbReference type="OrthoDB" id="10536at2157"/>
<dbReference type="InterPro" id="IPR003382">
    <property type="entry name" value="Flavoprotein"/>
</dbReference>
<dbReference type="GO" id="GO:0016874">
    <property type="term" value="F:ligase activity"/>
    <property type="evidence" value="ECO:0007669"/>
    <property type="project" value="UniProtKB-KW"/>
</dbReference>
<accession>A0A1H7FU04</accession>
<dbReference type="GO" id="GO:0004633">
    <property type="term" value="F:phosphopantothenoylcysteine decarboxylase activity"/>
    <property type="evidence" value="ECO:0007669"/>
    <property type="project" value="TreeGrafter"/>
</dbReference>
<reference evidence="2 3" key="1">
    <citation type="submission" date="2016-10" db="EMBL/GenBank/DDBJ databases">
        <authorList>
            <person name="de Groot N.N."/>
        </authorList>
    </citation>
    <scope>NUCLEOTIDE SEQUENCE [LARGE SCALE GENOMIC DNA]</scope>
    <source>
        <strain evidence="2 3">DSM 11978</strain>
    </source>
</reference>
<dbReference type="Pfam" id="PF02441">
    <property type="entry name" value="Flavoprotein"/>
    <property type="match status" value="1"/>
</dbReference>
<dbReference type="PANTHER" id="PTHR14359:SF6">
    <property type="entry name" value="PHOSPHOPANTOTHENOYLCYSTEINE DECARBOXYLASE"/>
    <property type="match status" value="1"/>
</dbReference>
<dbReference type="Proteomes" id="UP000199506">
    <property type="component" value="Unassembled WGS sequence"/>
</dbReference>
<dbReference type="AlphaFoldDB" id="A0A1H7FU04"/>
<organism evidence="2 3">
    <name type="scientific">Methanobrevibacter gottschalkii</name>
    <dbReference type="NCBI Taxonomy" id="190974"/>
    <lineage>
        <taxon>Archaea</taxon>
        <taxon>Methanobacteriati</taxon>
        <taxon>Methanobacteriota</taxon>
        <taxon>Methanomada group</taxon>
        <taxon>Methanobacteria</taxon>
        <taxon>Methanobacteriales</taxon>
        <taxon>Methanobacteriaceae</taxon>
        <taxon>Methanobrevibacter</taxon>
    </lineage>
</organism>
<evidence type="ECO:0000313" key="3">
    <source>
        <dbReference type="Proteomes" id="UP000199506"/>
    </source>
</evidence>
<dbReference type="SUPFAM" id="SSF52507">
    <property type="entry name" value="Homo-oligomeric flavin-containing Cys decarboxylases, HFCD"/>
    <property type="match status" value="1"/>
</dbReference>
<feature type="domain" description="Flavoprotein" evidence="1">
    <location>
        <begin position="2"/>
        <end position="124"/>
    </location>
</feature>
<dbReference type="EMBL" id="FOAK01000001">
    <property type="protein sequence ID" value="SEK29563.1"/>
    <property type="molecule type" value="Genomic_DNA"/>
</dbReference>
<dbReference type="InterPro" id="IPR036551">
    <property type="entry name" value="Flavin_trans-like"/>
</dbReference>
<dbReference type="GO" id="GO:0015937">
    <property type="term" value="P:coenzyme A biosynthetic process"/>
    <property type="evidence" value="ECO:0007669"/>
    <property type="project" value="TreeGrafter"/>
</dbReference>
<keyword evidence="2" id="KW-0436">Ligase</keyword>
<dbReference type="RefSeq" id="WP_069575693.1">
    <property type="nucleotide sequence ID" value="NZ_FOAK01000001.1"/>
</dbReference>
<dbReference type="STRING" id="190974.SAMN05216439_0765"/>
<proteinExistence type="predicted"/>
<sequence>MIILCVTGSIAATESIKLAREFRRNDIEIKCFMSDAACEIIHPNAMEFATGSDVVTKLTGQIEHVKYSQEDLILVAPATANTISKFAYKIADDAISTLLITAYGHDTPIIFVPSMHDSMYKAIKGNIDKIKQEKSASFIKPRMDEGKAKFPSKEDIVLESLRTINLNKKD</sequence>
<dbReference type="Gene3D" id="3.40.50.1950">
    <property type="entry name" value="Flavin prenyltransferase-like"/>
    <property type="match status" value="1"/>
</dbReference>
<protein>
    <submittedName>
        <fullName evidence="2">Phosphopantothenoylcysteine decarboxylase / phosphopantothenate--cysteine ligase</fullName>
    </submittedName>
</protein>
<evidence type="ECO:0000259" key="1">
    <source>
        <dbReference type="Pfam" id="PF02441"/>
    </source>
</evidence>